<accession>A4F6Y9</accession>
<keyword evidence="2" id="KW-0812">Transmembrane</keyword>
<keyword evidence="4" id="KW-1185">Reference proteome</keyword>
<evidence type="ECO:0000256" key="2">
    <source>
        <dbReference type="SAM" id="Phobius"/>
    </source>
</evidence>
<keyword evidence="2" id="KW-0472">Membrane</keyword>
<feature type="region of interest" description="Disordered" evidence="1">
    <location>
        <begin position="35"/>
        <end position="86"/>
    </location>
</feature>
<dbReference type="Proteomes" id="UP000006728">
    <property type="component" value="Chromosome"/>
</dbReference>
<reference evidence="3 4" key="1">
    <citation type="journal article" date="2007" name="Nat. Biotechnol.">
        <title>Complete genome sequence of the erythromycin-producing bacterium Saccharopolyspora erythraea NRRL23338.</title>
        <authorList>
            <person name="Oliynyk M."/>
            <person name="Samborskyy M."/>
            <person name="Lester J.B."/>
            <person name="Mironenko T."/>
            <person name="Scott N."/>
            <person name="Dickens S."/>
            <person name="Haydock S.F."/>
            <person name="Leadlay P.F."/>
        </authorList>
    </citation>
    <scope>NUCLEOTIDE SEQUENCE [LARGE SCALE GENOMIC DNA]</scope>
    <source>
        <strain evidence="4">ATCC 11635 / DSM 40517 / JCM 4748 / NBRC 13426 / NCIMB 8594 / NRRL 2338</strain>
    </source>
</reference>
<proteinExistence type="predicted"/>
<name>A4F6Y9_SACEN</name>
<evidence type="ECO:0000313" key="4">
    <source>
        <dbReference type="Proteomes" id="UP000006728"/>
    </source>
</evidence>
<dbReference type="EMBL" id="AM420293">
    <property type="protein sequence ID" value="CAL99813.1"/>
    <property type="molecule type" value="Genomic_DNA"/>
</dbReference>
<evidence type="ECO:0000313" key="3">
    <source>
        <dbReference type="EMBL" id="CAL99813.1"/>
    </source>
</evidence>
<sequence>MNGPVSPAGASGYPLAIHWPGPLGTACENAPQVGKWMPGGSGVEAAIPGGFPPTRPPTHSTTRHQAQPRPGGQVDRVNTPPGNTSARRCRAVRTVHPPRSNRPPTTTPGRPTMTPLDITGRVLAVLAALALLTAAAVAVLLWRAVLPVILIAALAVTLGMVRTLALGGFAALAALRGLMLALDRAGTAVPTPRLRTARPSAHTR</sequence>
<gene>
    <name evidence="3" type="ordered locus">SACE_0465</name>
</gene>
<evidence type="ECO:0000256" key="1">
    <source>
        <dbReference type="SAM" id="MobiDB-lite"/>
    </source>
</evidence>
<protein>
    <submittedName>
        <fullName evidence="3">Uncharacterized protein</fullName>
    </submittedName>
</protein>
<dbReference type="AlphaFoldDB" id="A4F6Y9"/>
<dbReference type="STRING" id="405948.SACE_0465"/>
<feature type="transmembrane region" description="Helical" evidence="2">
    <location>
        <begin position="122"/>
        <end position="142"/>
    </location>
</feature>
<feature type="transmembrane region" description="Helical" evidence="2">
    <location>
        <begin position="148"/>
        <end position="175"/>
    </location>
</feature>
<keyword evidence="2" id="KW-1133">Transmembrane helix</keyword>
<dbReference type="HOGENOM" id="CLU_1342435_0_0_11"/>
<dbReference type="KEGG" id="sen:SACE_0465"/>
<organism evidence="3 4">
    <name type="scientific">Saccharopolyspora erythraea (strain ATCC 11635 / DSM 40517 / JCM 4748 / NBRC 13426 / NCIMB 8594 / NRRL 2338)</name>
    <dbReference type="NCBI Taxonomy" id="405948"/>
    <lineage>
        <taxon>Bacteria</taxon>
        <taxon>Bacillati</taxon>
        <taxon>Actinomycetota</taxon>
        <taxon>Actinomycetes</taxon>
        <taxon>Pseudonocardiales</taxon>
        <taxon>Pseudonocardiaceae</taxon>
        <taxon>Saccharopolyspora</taxon>
    </lineage>
</organism>